<dbReference type="EMBL" id="BSFI01000007">
    <property type="protein sequence ID" value="GLK67923.1"/>
    <property type="molecule type" value="Genomic_DNA"/>
</dbReference>
<accession>A0A9W6J1C8</accession>
<proteinExistence type="predicted"/>
<dbReference type="PANTHER" id="PTHR47870:SF4">
    <property type="entry name" value="CYTOCHROME C-TYPE BIOGENESIS PROTEIN CYCH"/>
    <property type="match status" value="1"/>
</dbReference>
<name>A0A9W6J1C8_9HYPH</name>
<dbReference type="InterPro" id="IPR017560">
    <property type="entry name" value="Cyt_c_biogenesis_CcmI"/>
</dbReference>
<dbReference type="RefSeq" id="WP_271168164.1">
    <property type="nucleotide sequence ID" value="NZ_BSFI01000007.1"/>
</dbReference>
<dbReference type="NCBIfam" id="TIGR03142">
    <property type="entry name" value="cytochro_ccmI"/>
    <property type="match status" value="1"/>
</dbReference>
<keyword evidence="5" id="KW-1185">Reference proteome</keyword>
<dbReference type="SUPFAM" id="SSF48452">
    <property type="entry name" value="TPR-like"/>
    <property type="match status" value="1"/>
</dbReference>
<dbReference type="AlphaFoldDB" id="A0A9W6J1C8"/>
<reference evidence="4" key="2">
    <citation type="submission" date="2023-01" db="EMBL/GenBank/DDBJ databases">
        <authorList>
            <person name="Sun Q."/>
            <person name="Evtushenko L."/>
        </authorList>
    </citation>
    <scope>NUCLEOTIDE SEQUENCE</scope>
    <source>
        <strain evidence="4">VKM B-2347</strain>
    </source>
</reference>
<dbReference type="InterPro" id="IPR051263">
    <property type="entry name" value="C-type_cytochrome_biogenesis"/>
</dbReference>
<feature type="transmembrane region" description="Helical" evidence="3">
    <location>
        <begin position="96"/>
        <end position="116"/>
    </location>
</feature>
<feature type="transmembrane region" description="Helical" evidence="3">
    <location>
        <begin position="6"/>
        <end position="24"/>
    </location>
</feature>
<keyword evidence="3" id="KW-1133">Transmembrane helix</keyword>
<keyword evidence="2" id="KW-0201">Cytochrome c-type biogenesis</keyword>
<dbReference type="GO" id="GO:0030313">
    <property type="term" value="C:cell envelope"/>
    <property type="evidence" value="ECO:0007669"/>
    <property type="project" value="UniProtKB-SubCell"/>
</dbReference>
<sequence length="374" mass="39286">MTALWVTVAAMTGAAIFVVLASLARHRAAGGPAEAADAAVYRDQLDEISRDQARGLIDEREAEGARTEVARRLIGASDREEAAAGPATRADRRRRLAAAAALVGVPLIALGGYGALGRPEMPDLPLAARLNANPERQRVVDLVSRVEAALANNPDDARGWTVVAPIYLRLGRAEDAADAYANIIRIEGSSPDREADLGEALYAAADGVVTAEARAAFERSVKSDKPSIKGALYLSRAAEQDGDPAAALGHLRPLFEKAAPDAPYLSALKGELERLADVPPLPMPTVTSSDERKTPEERMAMVRAMVDGLGDRLAGQGGDIGEWLRLVKARAALGDNDKAKATLAAAREKFAGDDRATARLEALGLGLGLEGRGA</sequence>
<gene>
    <name evidence="4" type="ORF">GCM10008179_15610</name>
</gene>
<protein>
    <submittedName>
        <fullName evidence="4">C-type cytochrome biogenesis protein CcmI</fullName>
    </submittedName>
</protein>
<dbReference type="GO" id="GO:0017004">
    <property type="term" value="P:cytochrome complex assembly"/>
    <property type="evidence" value="ECO:0007669"/>
    <property type="project" value="UniProtKB-KW"/>
</dbReference>
<reference evidence="4" key="1">
    <citation type="journal article" date="2014" name="Int. J. Syst. Evol. Microbiol.">
        <title>Complete genome sequence of Corynebacterium casei LMG S-19264T (=DSM 44701T), isolated from a smear-ripened cheese.</title>
        <authorList>
            <consortium name="US DOE Joint Genome Institute (JGI-PGF)"/>
            <person name="Walter F."/>
            <person name="Albersmeier A."/>
            <person name="Kalinowski J."/>
            <person name="Ruckert C."/>
        </authorList>
    </citation>
    <scope>NUCLEOTIDE SEQUENCE</scope>
    <source>
        <strain evidence="4">VKM B-2347</strain>
    </source>
</reference>
<dbReference type="PANTHER" id="PTHR47870">
    <property type="entry name" value="CYTOCHROME C-TYPE BIOGENESIS PROTEIN CCMH"/>
    <property type="match status" value="1"/>
</dbReference>
<comment type="subcellular location">
    <subcellularLocation>
        <location evidence="1">Cell envelope</location>
    </subcellularLocation>
</comment>
<dbReference type="Gene3D" id="1.25.40.10">
    <property type="entry name" value="Tetratricopeptide repeat domain"/>
    <property type="match status" value="1"/>
</dbReference>
<keyword evidence="3" id="KW-0472">Membrane</keyword>
<dbReference type="GO" id="GO:0005886">
    <property type="term" value="C:plasma membrane"/>
    <property type="evidence" value="ECO:0007669"/>
    <property type="project" value="TreeGrafter"/>
</dbReference>
<evidence type="ECO:0000313" key="5">
    <source>
        <dbReference type="Proteomes" id="UP001143372"/>
    </source>
</evidence>
<dbReference type="Proteomes" id="UP001143372">
    <property type="component" value="Unassembled WGS sequence"/>
</dbReference>
<evidence type="ECO:0000256" key="3">
    <source>
        <dbReference type="SAM" id="Phobius"/>
    </source>
</evidence>
<evidence type="ECO:0000313" key="4">
    <source>
        <dbReference type="EMBL" id="GLK67923.1"/>
    </source>
</evidence>
<evidence type="ECO:0000256" key="1">
    <source>
        <dbReference type="ARBA" id="ARBA00004196"/>
    </source>
</evidence>
<keyword evidence="3" id="KW-0812">Transmembrane</keyword>
<organism evidence="4 5">
    <name type="scientific">Hansschlegelia plantiphila</name>
    <dbReference type="NCBI Taxonomy" id="374655"/>
    <lineage>
        <taxon>Bacteria</taxon>
        <taxon>Pseudomonadati</taxon>
        <taxon>Pseudomonadota</taxon>
        <taxon>Alphaproteobacteria</taxon>
        <taxon>Hyphomicrobiales</taxon>
        <taxon>Methylopilaceae</taxon>
        <taxon>Hansschlegelia</taxon>
    </lineage>
</organism>
<dbReference type="InterPro" id="IPR011990">
    <property type="entry name" value="TPR-like_helical_dom_sf"/>
</dbReference>
<evidence type="ECO:0000256" key="2">
    <source>
        <dbReference type="ARBA" id="ARBA00022748"/>
    </source>
</evidence>
<comment type="caution">
    <text evidence="4">The sequence shown here is derived from an EMBL/GenBank/DDBJ whole genome shotgun (WGS) entry which is preliminary data.</text>
</comment>